<dbReference type="Proteomes" id="UP001140949">
    <property type="component" value="Unassembled WGS sequence"/>
</dbReference>
<accession>A0AAX6GHC8</accession>
<sequence>MQFSDHVGGGGGGGGDFPGLGGLYVASSSQSRSSSSPFGSLPAEMTARGGHGRQGPRCVEEPQRGRAQAPRAHQRAYGYVALLASQQNKNGQGVPAGRGDPARQGAEAADVVDGCGGGPLPAPDGDERADVSNRQSRPPRQIRGQAVSVLRRPVGPHPGPRQGSRVPEAPDAQGGVHHARRPGQERARGGRRRRRRRYGAAPIVAHVLDPRRNPGSHGALDCDVDSRCVVAAWRRCKAAKDQRRLSTLIQQRFLLRNTRTLRN</sequence>
<keyword evidence="3" id="KW-1185">Reference proteome</keyword>
<gene>
    <name evidence="2" type="ORF">M6B38_365750</name>
</gene>
<evidence type="ECO:0000256" key="1">
    <source>
        <dbReference type="SAM" id="MobiDB-lite"/>
    </source>
</evidence>
<dbReference type="EMBL" id="JANAVB010019795">
    <property type="protein sequence ID" value="KAJ6828109.1"/>
    <property type="molecule type" value="Genomic_DNA"/>
</dbReference>
<protein>
    <submittedName>
        <fullName evidence="2">Transcription factor bHLH30</fullName>
    </submittedName>
</protein>
<feature type="compositionally biased region" description="Low complexity" evidence="1">
    <location>
        <begin position="27"/>
        <end position="36"/>
    </location>
</feature>
<feature type="compositionally biased region" description="Gly residues" evidence="1">
    <location>
        <begin position="7"/>
        <end position="22"/>
    </location>
</feature>
<reference evidence="2" key="2">
    <citation type="submission" date="2023-04" db="EMBL/GenBank/DDBJ databases">
        <authorList>
            <person name="Bruccoleri R.E."/>
            <person name="Oakeley E.J."/>
            <person name="Faust A.-M."/>
            <person name="Dessus-Babus S."/>
            <person name="Altorfer M."/>
            <person name="Burckhardt D."/>
            <person name="Oertli M."/>
            <person name="Naumann U."/>
            <person name="Petersen F."/>
            <person name="Wong J."/>
        </authorList>
    </citation>
    <scope>NUCLEOTIDE SEQUENCE</scope>
    <source>
        <strain evidence="2">GSM-AAB239-AS_SAM_17_03QT</strain>
        <tissue evidence="2">Leaf</tissue>
    </source>
</reference>
<dbReference type="AlphaFoldDB" id="A0AAX6GHC8"/>
<feature type="region of interest" description="Disordered" evidence="1">
    <location>
        <begin position="1"/>
        <end position="197"/>
    </location>
</feature>
<comment type="caution">
    <text evidence="2">The sequence shown here is derived from an EMBL/GenBank/DDBJ whole genome shotgun (WGS) entry which is preliminary data.</text>
</comment>
<evidence type="ECO:0000313" key="3">
    <source>
        <dbReference type="Proteomes" id="UP001140949"/>
    </source>
</evidence>
<organism evidence="2 3">
    <name type="scientific">Iris pallida</name>
    <name type="common">Sweet iris</name>
    <dbReference type="NCBI Taxonomy" id="29817"/>
    <lineage>
        <taxon>Eukaryota</taxon>
        <taxon>Viridiplantae</taxon>
        <taxon>Streptophyta</taxon>
        <taxon>Embryophyta</taxon>
        <taxon>Tracheophyta</taxon>
        <taxon>Spermatophyta</taxon>
        <taxon>Magnoliopsida</taxon>
        <taxon>Liliopsida</taxon>
        <taxon>Asparagales</taxon>
        <taxon>Iridaceae</taxon>
        <taxon>Iridoideae</taxon>
        <taxon>Irideae</taxon>
        <taxon>Iris</taxon>
    </lineage>
</organism>
<evidence type="ECO:0000313" key="2">
    <source>
        <dbReference type="EMBL" id="KAJ6828109.1"/>
    </source>
</evidence>
<reference evidence="2" key="1">
    <citation type="journal article" date="2023" name="GigaByte">
        <title>Genome assembly of the bearded iris, Iris pallida Lam.</title>
        <authorList>
            <person name="Bruccoleri R.E."/>
            <person name="Oakeley E.J."/>
            <person name="Faust A.M.E."/>
            <person name="Altorfer M."/>
            <person name="Dessus-Babus S."/>
            <person name="Burckhardt D."/>
            <person name="Oertli M."/>
            <person name="Naumann U."/>
            <person name="Petersen F."/>
            <person name="Wong J."/>
        </authorList>
    </citation>
    <scope>NUCLEOTIDE SEQUENCE</scope>
    <source>
        <strain evidence="2">GSM-AAB239-AS_SAM_17_03QT</strain>
    </source>
</reference>
<name>A0AAX6GHC8_IRIPA</name>
<proteinExistence type="predicted"/>